<proteinExistence type="predicted"/>
<evidence type="ECO:0000313" key="3">
    <source>
        <dbReference type="Proteomes" id="UP000092839"/>
    </source>
</evidence>
<dbReference type="AlphaFoldDB" id="A0A1B1UQ63"/>
<dbReference type="InterPro" id="IPR054189">
    <property type="entry name" value="DUF6894"/>
</dbReference>
<dbReference type="Proteomes" id="UP000092839">
    <property type="component" value="Chromosome"/>
</dbReference>
<reference evidence="2 3" key="1">
    <citation type="submission" date="2016-07" db="EMBL/GenBank/DDBJ databases">
        <title>Complete genome sequence of Bradyrhizobium icense LMTR 13T, a potential inoculant strain isolated from lima bean (Phaseolus lunatus) in Peru.</title>
        <authorList>
            <person name="Ormeno-Orrillo E."/>
            <person name="Duran D."/>
            <person name="Rogel M.A."/>
            <person name="Rey L."/>
            <person name="Imperial J."/>
            <person name="Ruiz-Argueso T."/>
            <person name="Martinez-Romero E."/>
        </authorList>
    </citation>
    <scope>NUCLEOTIDE SEQUENCE [LARGE SCALE GENOMIC DNA]</scope>
    <source>
        <strain evidence="2 3">LMTR 13</strain>
    </source>
</reference>
<protein>
    <recommendedName>
        <fullName evidence="1">DUF6894 domain-containing protein</fullName>
    </recommendedName>
</protein>
<evidence type="ECO:0000259" key="1">
    <source>
        <dbReference type="Pfam" id="PF21834"/>
    </source>
</evidence>
<feature type="domain" description="DUF6894" evidence="1">
    <location>
        <begin position="2"/>
        <end position="65"/>
    </location>
</feature>
<keyword evidence="3" id="KW-1185">Reference proteome</keyword>
<dbReference type="KEGG" id="bic:LMTR13_37445"/>
<dbReference type="EMBL" id="CP016428">
    <property type="protein sequence ID" value="ANW04972.1"/>
    <property type="molecule type" value="Genomic_DNA"/>
</dbReference>
<gene>
    <name evidence="2" type="ORF">LMTR13_37445</name>
</gene>
<dbReference type="Pfam" id="PF21834">
    <property type="entry name" value="DUF6894"/>
    <property type="match status" value="1"/>
</dbReference>
<name>A0A1B1UQ63_9BRAD</name>
<sequence length="68" mass="7760">MRFFFNVQDRLRIEDEVGREFSLASEAVAFAKHLAADIRCLETAVRPTLAIEVVAETAERIHREPVFA</sequence>
<organism evidence="2 3">
    <name type="scientific">Bradyrhizobium icense</name>
    <dbReference type="NCBI Taxonomy" id="1274631"/>
    <lineage>
        <taxon>Bacteria</taxon>
        <taxon>Pseudomonadati</taxon>
        <taxon>Pseudomonadota</taxon>
        <taxon>Alphaproteobacteria</taxon>
        <taxon>Hyphomicrobiales</taxon>
        <taxon>Nitrobacteraceae</taxon>
        <taxon>Bradyrhizobium</taxon>
    </lineage>
</organism>
<evidence type="ECO:0000313" key="2">
    <source>
        <dbReference type="EMBL" id="ANW04972.1"/>
    </source>
</evidence>
<accession>A0A1B1UQ63</accession>
<dbReference type="RefSeq" id="WP_065732108.1">
    <property type="nucleotide sequence ID" value="NZ_CP016428.1"/>
</dbReference>